<evidence type="ECO:0000256" key="1">
    <source>
        <dbReference type="SAM" id="Coils"/>
    </source>
</evidence>
<dbReference type="RefSeq" id="XP_025364708.1">
    <property type="nucleotide sequence ID" value="XM_025508939.1"/>
</dbReference>
<evidence type="ECO:0000313" key="5">
    <source>
        <dbReference type="Proteomes" id="UP000245884"/>
    </source>
</evidence>
<dbReference type="Proteomes" id="UP000245884">
    <property type="component" value="Unassembled WGS sequence"/>
</dbReference>
<dbReference type="GeneID" id="37030762"/>
<evidence type="ECO:0000256" key="2">
    <source>
        <dbReference type="SAM" id="MobiDB-lite"/>
    </source>
</evidence>
<feature type="compositionally biased region" description="Polar residues" evidence="2">
    <location>
        <begin position="67"/>
        <end position="76"/>
    </location>
</feature>
<feature type="compositionally biased region" description="Low complexity" evidence="2">
    <location>
        <begin position="206"/>
        <end position="222"/>
    </location>
</feature>
<feature type="compositionally biased region" description="Low complexity" evidence="2">
    <location>
        <begin position="118"/>
        <end position="130"/>
    </location>
</feature>
<dbReference type="GO" id="GO:1990758">
    <property type="term" value="P:mitotic sister chromatid biorientation"/>
    <property type="evidence" value="ECO:0007669"/>
    <property type="project" value="TreeGrafter"/>
</dbReference>
<protein>
    <recommendedName>
        <fullName evidence="3">Spc7 kinetochore protein domain-containing protein</fullName>
    </recommendedName>
</protein>
<reference evidence="4 5" key="1">
    <citation type="journal article" date="2018" name="Mol. Biol. Evol.">
        <title>Broad Genomic Sampling Reveals a Smut Pathogenic Ancestry of the Fungal Clade Ustilaginomycotina.</title>
        <authorList>
            <person name="Kijpornyongpan T."/>
            <person name="Mondo S.J."/>
            <person name="Barry K."/>
            <person name="Sandor L."/>
            <person name="Lee J."/>
            <person name="Lipzen A."/>
            <person name="Pangilinan J."/>
            <person name="LaButti K."/>
            <person name="Hainaut M."/>
            <person name="Henrissat B."/>
            <person name="Grigoriev I.V."/>
            <person name="Spatafora J.W."/>
            <person name="Aime M.C."/>
        </authorList>
    </citation>
    <scope>NUCLEOTIDE SEQUENCE [LARGE SCALE GENOMIC DNA]</scope>
    <source>
        <strain evidence="4 5">MCA 5214</strain>
    </source>
</reference>
<dbReference type="AlphaFoldDB" id="A0A316UXR1"/>
<dbReference type="OrthoDB" id="360161at2759"/>
<sequence length="1180" mass="126597">MSGRPLGRRSLGAPSSSSSSDSAKTAPISRIPKRAHSIAPSDLKPKAGSTAAAAAAANNVLRDRENQTQPITSSTRPAMGPRKSSIRTRPPQVFASPTGMSRSPTAPPPRQSVAGGDASVVVTTTIAAASTKKRPAAGEEVQSPSAAARSRKSMAAPAFSDSKTVDVNEERKRRRVTFSTRQERTDFIRDEPTMHIRPPVESDLASMSQSTGSSTPSSQRDSLVPRLRGFGEDVDDDESESSSEEESSEEEEEEDASAIDMELATMSDIVAPRAQEAVDDDEESMAMDFTQVRGTIVRGRRSSTAPSEADESSVAMDLTYAGDDGQGEEDESAMEFTTAVGGIQSMGKGKLRARDSLAARPSFAKARSSLLPPPTASAANESSMMSMDMDDASKSAMDITGNFGAIADEDEDEEAAEETQADAEDKSAMMSLVGANQSSSAMDLTVAQGTIVPGDTTPRKSRPSSTGSALPSLPFQRSPTKSPGTPSRFRRSLLGGISDSPSSPARRVQVPIDPEELARMKPATPSAVSKDFSSQFLTLSARRASPERPPIFANAMPLRKSMGGALPSAHALKPGKVSTAPQQKSRGDNRSSIVAAVLPAPSSSDFSYDGTEESNNSAAEAAITAAAAMGPPSQVSSSASGSEEHPFYDAHHSVTRAPSPPLDDEISQPPLRNLTLSEFFSLSGMNFHDDTRPLKVRVLPPRDGPPSLEGSKRATAQFKAMAGSVPMLETLVDACRELKQSVSDGSAVLKEIEERFVDSPPDLVRELLSLSSEAEKKEMESQFKLQKQAARAIAKEGYLGWCLDNQYGPDIVAALEATKRGLEQDLLTIKADCARMEQEILPVLRERRNLLRAQVQRVKSRQKEIELCPLSDLEALHGGMAELLPEVQSRRSVHREKSDSLERMRAKLEENLATKAELEAGIEAARQVCEQIQGYTRGEAARLAAEVRHIERVHLWKIHSASLGKLHLVHDSVFDVVVFLDQDGTGLCESVELALTPSAKLAGDVLVGEMLEALREDLLNTEAHSGVQGWPVAKLVRHISTAWTSCRHLQSDLARLALRFPIDVTALAAQQLAGEPRNVAVHATMLLPEERTKLRLALRVDMEALIYGDDAALFSRRVESDEDRDESVEVAGAVRIEAVYGQADAAGMAQRVARRLRSHDFVLGSGALAEACASVVDSFA</sequence>
<feature type="compositionally biased region" description="Low complexity" evidence="2">
    <location>
        <begin position="628"/>
        <end position="641"/>
    </location>
</feature>
<evidence type="ECO:0000259" key="3">
    <source>
        <dbReference type="SMART" id="SM00787"/>
    </source>
</evidence>
<feature type="region of interest" description="Disordered" evidence="2">
    <location>
        <begin position="563"/>
        <end position="590"/>
    </location>
</feature>
<keyword evidence="1" id="KW-0175">Coiled coil</keyword>
<dbReference type="PANTHER" id="PTHR28260">
    <property type="entry name" value="SPINDLE POLE BODY COMPONENT SPC105"/>
    <property type="match status" value="1"/>
</dbReference>
<feature type="region of interest" description="Disordered" evidence="2">
    <location>
        <begin position="1"/>
        <end position="334"/>
    </location>
</feature>
<dbReference type="STRING" id="1569628.A0A316UXR1"/>
<dbReference type="InterPro" id="IPR013253">
    <property type="entry name" value="Spc7_domain"/>
</dbReference>
<accession>A0A316UXR1</accession>
<dbReference type="SMART" id="SM00787">
    <property type="entry name" value="Spc7"/>
    <property type="match status" value="1"/>
</dbReference>
<feature type="compositionally biased region" description="Acidic residues" evidence="2">
    <location>
        <begin position="407"/>
        <end position="422"/>
    </location>
</feature>
<dbReference type="Pfam" id="PF08317">
    <property type="entry name" value="Spc7"/>
    <property type="match status" value="1"/>
</dbReference>
<feature type="region of interest" description="Disordered" evidence="2">
    <location>
        <begin position="405"/>
        <end position="507"/>
    </location>
</feature>
<feature type="region of interest" description="Disordered" evidence="2">
    <location>
        <begin position="363"/>
        <end position="383"/>
    </location>
</feature>
<gene>
    <name evidence="4" type="ORF">BDZ90DRAFT_276590</name>
</gene>
<organism evidence="4 5">
    <name type="scientific">Jaminaea rosea</name>
    <dbReference type="NCBI Taxonomy" id="1569628"/>
    <lineage>
        <taxon>Eukaryota</taxon>
        <taxon>Fungi</taxon>
        <taxon>Dikarya</taxon>
        <taxon>Basidiomycota</taxon>
        <taxon>Ustilaginomycotina</taxon>
        <taxon>Exobasidiomycetes</taxon>
        <taxon>Microstromatales</taxon>
        <taxon>Microstromatales incertae sedis</taxon>
        <taxon>Jaminaea</taxon>
    </lineage>
</organism>
<dbReference type="PANTHER" id="PTHR28260:SF1">
    <property type="entry name" value="SPINDLE POLE BODY COMPONENT SPC105"/>
    <property type="match status" value="1"/>
</dbReference>
<dbReference type="GO" id="GO:0034501">
    <property type="term" value="P:protein localization to kinetochore"/>
    <property type="evidence" value="ECO:0007669"/>
    <property type="project" value="TreeGrafter"/>
</dbReference>
<keyword evidence="5" id="KW-1185">Reference proteome</keyword>
<dbReference type="GO" id="GO:0007094">
    <property type="term" value="P:mitotic spindle assembly checkpoint signaling"/>
    <property type="evidence" value="ECO:0007669"/>
    <property type="project" value="TreeGrafter"/>
</dbReference>
<feature type="domain" description="Spc7 kinetochore protein" evidence="3">
    <location>
        <begin position="662"/>
        <end position="979"/>
    </location>
</feature>
<feature type="compositionally biased region" description="Low complexity" evidence="2">
    <location>
        <begin position="143"/>
        <end position="158"/>
    </location>
</feature>
<evidence type="ECO:0000313" key="4">
    <source>
        <dbReference type="EMBL" id="PWN30096.1"/>
    </source>
</evidence>
<feature type="compositionally biased region" description="Acidic residues" evidence="2">
    <location>
        <begin position="232"/>
        <end position="257"/>
    </location>
</feature>
<dbReference type="InterPro" id="IPR040850">
    <property type="entry name" value="Knl1_RWD_C"/>
</dbReference>
<feature type="coiled-coil region" evidence="1">
    <location>
        <begin position="891"/>
        <end position="921"/>
    </location>
</feature>
<name>A0A316UXR1_9BASI</name>
<dbReference type="EMBL" id="KZ819662">
    <property type="protein sequence ID" value="PWN30096.1"/>
    <property type="molecule type" value="Genomic_DNA"/>
</dbReference>
<feature type="region of interest" description="Disordered" evidence="2">
    <location>
        <begin position="628"/>
        <end position="647"/>
    </location>
</feature>
<dbReference type="InterPro" id="IPR033338">
    <property type="entry name" value="Spc105/Spc7"/>
</dbReference>
<feature type="compositionally biased region" description="Polar residues" evidence="2">
    <location>
        <begin position="463"/>
        <end position="485"/>
    </location>
</feature>
<feature type="coiled-coil region" evidence="1">
    <location>
        <begin position="812"/>
        <end position="839"/>
    </location>
</feature>
<dbReference type="GO" id="GO:0000776">
    <property type="term" value="C:kinetochore"/>
    <property type="evidence" value="ECO:0007669"/>
    <property type="project" value="TreeGrafter"/>
</dbReference>
<proteinExistence type="predicted"/>
<dbReference type="Pfam" id="PF18210">
    <property type="entry name" value="Knl1_RWD_C"/>
    <property type="match status" value="1"/>
</dbReference>
<feature type="compositionally biased region" description="Basic and acidic residues" evidence="2">
    <location>
        <begin position="181"/>
        <end position="200"/>
    </location>
</feature>